<comment type="caution">
    <text evidence="4">The sequence shown here is derived from an EMBL/GenBank/DDBJ whole genome shotgun (WGS) entry which is preliminary data.</text>
</comment>
<feature type="domain" description="Thioesterase" evidence="3">
    <location>
        <begin position="50"/>
        <end position="127"/>
    </location>
</feature>
<sequence length="138" mass="14217">MTLNAEQLSELMGAANPGGGLGERMGIELVEASTERVVGRMPVDGNTQPYGLLHGGASCVLAETLGSVGSALIAGQGRIAVGIEISATHHRAATAGHITGVATPVHAGRTLATWEIEITRDDGERVCTSRLTCMLRDA</sequence>
<evidence type="ECO:0000256" key="1">
    <source>
        <dbReference type="ARBA" id="ARBA00008324"/>
    </source>
</evidence>
<dbReference type="Proteomes" id="UP001165685">
    <property type="component" value="Unassembled WGS sequence"/>
</dbReference>
<evidence type="ECO:0000259" key="3">
    <source>
        <dbReference type="Pfam" id="PF03061"/>
    </source>
</evidence>
<dbReference type="InterPro" id="IPR029069">
    <property type="entry name" value="HotDog_dom_sf"/>
</dbReference>
<dbReference type="PANTHER" id="PTHR43240:SF5">
    <property type="entry name" value="1,4-DIHYDROXY-2-NAPHTHOYL-COA THIOESTERASE 1"/>
    <property type="match status" value="1"/>
</dbReference>
<protein>
    <submittedName>
        <fullName evidence="4">Hotdog fold thioesterase</fullName>
    </submittedName>
</protein>
<dbReference type="RefSeq" id="WP_270678216.1">
    <property type="nucleotide sequence ID" value="NZ_JAQFWP010000022.1"/>
</dbReference>
<evidence type="ECO:0000256" key="2">
    <source>
        <dbReference type="ARBA" id="ARBA00022801"/>
    </source>
</evidence>
<dbReference type="PANTHER" id="PTHR43240">
    <property type="entry name" value="1,4-DIHYDROXY-2-NAPHTHOYL-COA THIOESTERASE 1"/>
    <property type="match status" value="1"/>
</dbReference>
<dbReference type="CDD" id="cd03443">
    <property type="entry name" value="PaaI_thioesterase"/>
    <property type="match status" value="1"/>
</dbReference>
<dbReference type="SUPFAM" id="SSF54637">
    <property type="entry name" value="Thioesterase/thiol ester dehydrase-isomerase"/>
    <property type="match status" value="1"/>
</dbReference>
<name>A0ABT4TLJ0_9ACTN</name>
<dbReference type="Gene3D" id="3.10.129.10">
    <property type="entry name" value="Hotdog Thioesterase"/>
    <property type="match status" value="1"/>
</dbReference>
<dbReference type="EMBL" id="JAQFWP010000022">
    <property type="protein sequence ID" value="MDA2805563.1"/>
    <property type="molecule type" value="Genomic_DNA"/>
</dbReference>
<evidence type="ECO:0000313" key="4">
    <source>
        <dbReference type="EMBL" id="MDA2805563.1"/>
    </source>
</evidence>
<dbReference type="InterPro" id="IPR006683">
    <property type="entry name" value="Thioestr_dom"/>
</dbReference>
<reference evidence="4" key="1">
    <citation type="submission" date="2023-01" db="EMBL/GenBank/DDBJ databases">
        <title>Draft genome sequence of Nocardiopsis sp. LSu2-4 isolated from halophytes.</title>
        <authorList>
            <person name="Duangmal K."/>
            <person name="Chantavorakit T."/>
        </authorList>
    </citation>
    <scope>NUCLEOTIDE SEQUENCE</scope>
    <source>
        <strain evidence="4">LSu2-4</strain>
    </source>
</reference>
<dbReference type="InterPro" id="IPR003736">
    <property type="entry name" value="PAAI_dom"/>
</dbReference>
<gene>
    <name evidence="4" type="ORF">O4U47_13665</name>
</gene>
<accession>A0ABT4TLJ0</accession>
<comment type="similarity">
    <text evidence="1">Belongs to the thioesterase PaaI family.</text>
</comment>
<organism evidence="4 5">
    <name type="scientific">Nocardiopsis suaedae</name>
    <dbReference type="NCBI Taxonomy" id="3018444"/>
    <lineage>
        <taxon>Bacteria</taxon>
        <taxon>Bacillati</taxon>
        <taxon>Actinomycetota</taxon>
        <taxon>Actinomycetes</taxon>
        <taxon>Streptosporangiales</taxon>
        <taxon>Nocardiopsidaceae</taxon>
        <taxon>Nocardiopsis</taxon>
    </lineage>
</organism>
<keyword evidence="5" id="KW-1185">Reference proteome</keyword>
<proteinExistence type="inferred from homology"/>
<keyword evidence="2" id="KW-0378">Hydrolase</keyword>
<evidence type="ECO:0000313" key="5">
    <source>
        <dbReference type="Proteomes" id="UP001165685"/>
    </source>
</evidence>
<dbReference type="NCBIfam" id="TIGR00369">
    <property type="entry name" value="unchar_dom_1"/>
    <property type="match status" value="1"/>
</dbReference>
<dbReference type="Pfam" id="PF03061">
    <property type="entry name" value="4HBT"/>
    <property type="match status" value="1"/>
</dbReference>